<dbReference type="FunFam" id="2.120.10.80:FF:000047">
    <property type="entry name" value="V(D)J recombination-activating protein 2"/>
    <property type="match status" value="1"/>
</dbReference>
<dbReference type="PANTHER" id="PTHR10960">
    <property type="entry name" value="V D J RECOMBINATION-ACTIVATING PROTEIN 2"/>
    <property type="match status" value="1"/>
</dbReference>
<dbReference type="GO" id="GO:0097519">
    <property type="term" value="C:DNA recombinase complex"/>
    <property type="evidence" value="ECO:0007669"/>
    <property type="project" value="TreeGrafter"/>
</dbReference>
<evidence type="ECO:0000256" key="7">
    <source>
        <dbReference type="ARBA" id="ARBA00022853"/>
    </source>
</evidence>
<feature type="binding site" evidence="10">
    <location>
        <position position="413"/>
    </location>
    <ligand>
        <name>Zn(2+)</name>
        <dbReference type="ChEBI" id="CHEBI:29105"/>
        <label>1</label>
    </ligand>
</feature>
<name>A0A8J6EGK5_ELECQ</name>
<comment type="similarity">
    <text evidence="2">Belongs to the RAG2 family.</text>
</comment>
<evidence type="ECO:0000256" key="10">
    <source>
        <dbReference type="PIRSR" id="PIRSR604321-1"/>
    </source>
</evidence>
<accession>A0A8J6EGK5</accession>
<keyword evidence="8" id="KW-0233">DNA recombination</keyword>
<comment type="subcellular location">
    <subcellularLocation>
        <location evidence="1">Nucleus</location>
    </subcellularLocation>
</comment>
<dbReference type="CDD" id="cd15569">
    <property type="entry name" value="PHD_RAG2"/>
    <property type="match status" value="1"/>
</dbReference>
<evidence type="ECO:0000256" key="3">
    <source>
        <dbReference type="ARBA" id="ARBA00021275"/>
    </source>
</evidence>
<dbReference type="OrthoDB" id="8512570at2759"/>
<dbReference type="GO" id="GO:0033151">
    <property type="term" value="P:V(D)J recombination"/>
    <property type="evidence" value="ECO:0007669"/>
    <property type="project" value="TreeGrafter"/>
</dbReference>
<evidence type="ECO:0000256" key="6">
    <source>
        <dbReference type="ARBA" id="ARBA00022833"/>
    </source>
</evidence>
<evidence type="ECO:0000313" key="12">
    <source>
        <dbReference type="EMBL" id="KAG9468569.1"/>
    </source>
</evidence>
<proteinExistence type="inferred from homology"/>
<evidence type="ECO:0000259" key="11">
    <source>
        <dbReference type="Pfam" id="PF13341"/>
    </source>
</evidence>
<feature type="binding site" evidence="10">
    <location>
        <position position="417"/>
    </location>
    <ligand>
        <name>Zn(2+)</name>
        <dbReference type="ChEBI" id="CHEBI:29105"/>
        <label>1</label>
    </ligand>
</feature>
<gene>
    <name evidence="12" type="ORF">GDO78_022458</name>
</gene>
<keyword evidence="4 10" id="KW-0479">Metal-binding</keyword>
<evidence type="ECO:0000256" key="9">
    <source>
        <dbReference type="ARBA" id="ARBA00023242"/>
    </source>
</evidence>
<organism evidence="12 13">
    <name type="scientific">Eleutherodactylus coqui</name>
    <name type="common">Puerto Rican coqui</name>
    <dbReference type="NCBI Taxonomy" id="57060"/>
    <lineage>
        <taxon>Eukaryota</taxon>
        <taxon>Metazoa</taxon>
        <taxon>Chordata</taxon>
        <taxon>Craniata</taxon>
        <taxon>Vertebrata</taxon>
        <taxon>Euteleostomi</taxon>
        <taxon>Amphibia</taxon>
        <taxon>Batrachia</taxon>
        <taxon>Anura</taxon>
        <taxon>Neobatrachia</taxon>
        <taxon>Hyloidea</taxon>
        <taxon>Eleutherodactylidae</taxon>
        <taxon>Eleutherodactylinae</taxon>
        <taxon>Eleutherodactylus</taxon>
        <taxon>Eleutherodactylus</taxon>
    </lineage>
</organism>
<evidence type="ECO:0000256" key="1">
    <source>
        <dbReference type="ARBA" id="ARBA00004123"/>
    </source>
</evidence>
<dbReference type="GO" id="GO:0043565">
    <property type="term" value="F:sequence-specific DNA binding"/>
    <property type="evidence" value="ECO:0007669"/>
    <property type="project" value="TreeGrafter"/>
</dbReference>
<feature type="binding site" evidence="10">
    <location>
        <position position="449"/>
    </location>
    <ligand>
        <name>Zn(2+)</name>
        <dbReference type="ChEBI" id="CHEBI:29105"/>
        <label>1</label>
    </ligand>
</feature>
<evidence type="ECO:0000256" key="2">
    <source>
        <dbReference type="ARBA" id="ARBA00008254"/>
    </source>
</evidence>
<protein>
    <recommendedName>
        <fullName evidence="3">V(D)J recombination-activating protein 2</fullName>
    </recommendedName>
</protein>
<sequence length="521" mass="58875">MNLQTLVAANHTSLIQPGFSLLRFGRRVFFFGQKGWPKRSCPTGVFLVDLKNNELKLRATTFTNDSCYLPPLRHPAVTSLSDGEDGEEIQYLIHGGKTPNNDMSQKLYIISMGSSVNKKISLSCSEKDLVGDVPEARYGHSINMVHSRGKKAVVIFGGRSFVPLNQRTTEKWNSVVDCQPFIYLIDLKFGCSTMHTIKEIQDGISFHVSISRNDTVYIIGGHSLENDRRSPNVYKINVNLLLGSPAITCNVLQRHLCFSSSIVTCTCPDEFFIVGGYESDSQKKMTCHKVFVSNDNIDFEEVESPDWTGEIKHSKTWFGADMGHGAVLLGIPGDNKNQTSDSSFFFYLLNHREDDNLMAQSCSQGSLDDQEDSMPLEDSEEFMFSRDGTISEEDMYNEDDEEDESETGYWITCCSDCNLDMNTWVPYYSTELNKPAMIYCSGEGGHWIHAQCMDLSENMLVHLSANNIKYFCNEHIKLERGLQTPKKMTPVMKPLVKRVGRKPSISRMSPAKKSFLRRLFE</sequence>
<dbReference type="GO" id="GO:0008270">
    <property type="term" value="F:zinc ion binding"/>
    <property type="evidence" value="ECO:0007669"/>
    <property type="project" value="UniProtKB-KW"/>
</dbReference>
<feature type="binding site" evidence="10">
    <location>
        <position position="472"/>
    </location>
    <ligand>
        <name>Zn(2+)</name>
        <dbReference type="ChEBI" id="CHEBI:29105"/>
        <label>1</label>
    </ligand>
</feature>
<dbReference type="SUPFAM" id="SSF50965">
    <property type="entry name" value="Galactose oxidase, central domain"/>
    <property type="match status" value="1"/>
</dbReference>
<keyword evidence="7" id="KW-0156">Chromatin regulator</keyword>
<evidence type="ECO:0000256" key="4">
    <source>
        <dbReference type="ARBA" id="ARBA00022723"/>
    </source>
</evidence>
<dbReference type="AlphaFoldDB" id="A0A8J6EGK5"/>
<feature type="binding site" evidence="10">
    <location>
        <position position="440"/>
    </location>
    <ligand>
        <name>Zn(2+)</name>
        <dbReference type="ChEBI" id="CHEBI:29105"/>
        <label>1</label>
    </ligand>
</feature>
<evidence type="ECO:0000313" key="13">
    <source>
        <dbReference type="Proteomes" id="UP000770717"/>
    </source>
</evidence>
<dbReference type="InterPro" id="IPR011043">
    <property type="entry name" value="Gal_Oxase/kelch_b-propeller"/>
</dbReference>
<feature type="binding site" evidence="10">
    <location>
        <position position="475"/>
    </location>
    <ligand>
        <name>Zn(2+)</name>
        <dbReference type="ChEBI" id="CHEBI:29105"/>
        <label>1</label>
    </ligand>
</feature>
<dbReference type="InterPro" id="IPR004321">
    <property type="entry name" value="RAG2"/>
</dbReference>
<dbReference type="InterPro" id="IPR025162">
    <property type="entry name" value="RAG2_PHD"/>
</dbReference>
<dbReference type="Pfam" id="PF13341">
    <property type="entry name" value="RAG2_PHD"/>
    <property type="match status" value="1"/>
</dbReference>
<dbReference type="SUPFAM" id="SSF57903">
    <property type="entry name" value="FYVE/PHD zinc finger"/>
    <property type="match status" value="1"/>
</dbReference>
<keyword evidence="5" id="KW-0863">Zinc-finger</keyword>
<dbReference type="Gene3D" id="3.30.160.290">
    <property type="entry name" value="Rag2 PHD finger"/>
    <property type="match status" value="1"/>
</dbReference>
<dbReference type="Pfam" id="PF03089">
    <property type="entry name" value="RAG2"/>
    <property type="match status" value="1"/>
</dbReference>
<keyword evidence="9" id="KW-0539">Nucleus</keyword>
<keyword evidence="6 10" id="KW-0862">Zinc</keyword>
<dbReference type="Proteomes" id="UP000770717">
    <property type="component" value="Unassembled WGS sequence"/>
</dbReference>
<reference evidence="12" key="1">
    <citation type="thesis" date="2020" institute="ProQuest LLC" country="789 East Eisenhower Parkway, Ann Arbor, MI, USA">
        <title>Comparative Genomics and Chromosome Evolution.</title>
        <authorList>
            <person name="Mudd A.B."/>
        </authorList>
    </citation>
    <scope>NUCLEOTIDE SEQUENCE</scope>
    <source>
        <strain evidence="12">HN-11 Male</strain>
        <tissue evidence="12">Kidney and liver</tissue>
    </source>
</reference>
<evidence type="ECO:0000256" key="5">
    <source>
        <dbReference type="ARBA" id="ARBA00022771"/>
    </source>
</evidence>
<dbReference type="GO" id="GO:0005634">
    <property type="term" value="C:nucleus"/>
    <property type="evidence" value="ECO:0007669"/>
    <property type="project" value="UniProtKB-SubCell"/>
</dbReference>
<dbReference type="InterPro" id="IPR011011">
    <property type="entry name" value="Znf_FYVE_PHD"/>
</dbReference>
<feature type="binding site" evidence="10">
    <location>
        <position position="452"/>
    </location>
    <ligand>
        <name>Zn(2+)</name>
        <dbReference type="ChEBI" id="CHEBI:29105"/>
        <label>2</label>
    </ligand>
</feature>
<keyword evidence="13" id="KW-1185">Reference proteome</keyword>
<evidence type="ECO:0000256" key="8">
    <source>
        <dbReference type="ARBA" id="ARBA00023172"/>
    </source>
</evidence>
<dbReference type="GO" id="GO:0006325">
    <property type="term" value="P:chromatin organization"/>
    <property type="evidence" value="ECO:0007669"/>
    <property type="project" value="UniProtKB-KW"/>
</dbReference>
<dbReference type="Gene3D" id="2.120.10.80">
    <property type="entry name" value="Kelch-type beta propeller"/>
    <property type="match status" value="1"/>
</dbReference>
<feature type="binding site" evidence="10">
    <location>
        <position position="446"/>
    </location>
    <ligand>
        <name>Zn(2+)</name>
        <dbReference type="ChEBI" id="CHEBI:29105"/>
        <label>2</label>
    </ligand>
</feature>
<feature type="domain" description="Recombination activating protein 2 PHD" evidence="11">
    <location>
        <begin position="408"/>
        <end position="485"/>
    </location>
</feature>
<dbReference type="EMBL" id="WNTK01000824">
    <property type="protein sequence ID" value="KAG9468569.1"/>
    <property type="molecule type" value="Genomic_DNA"/>
</dbReference>
<dbReference type="PANTHER" id="PTHR10960:SF0">
    <property type="entry name" value="V(D)J RECOMBINATION-ACTIVATING PROTEIN 2"/>
    <property type="match status" value="1"/>
</dbReference>
<comment type="caution">
    <text evidence="12">The sequence shown here is derived from an EMBL/GenBank/DDBJ whole genome shotgun (WGS) entry which is preliminary data.</text>
</comment>
<dbReference type="InterPro" id="IPR015915">
    <property type="entry name" value="Kelch-typ_b-propeller"/>
</dbReference>